<reference evidence="2 3" key="1">
    <citation type="submission" date="2018-11" db="EMBL/GenBank/DDBJ databases">
        <title>Lysobacter cryohumiis sp. nov., isolated from soil in the Tianshan Mountains, Xinjiang, China.</title>
        <authorList>
            <person name="Luo Y."/>
            <person name="Sheng H."/>
        </authorList>
    </citation>
    <scope>NUCLEOTIDE SEQUENCE [LARGE SCALE GENOMIC DNA]</scope>
    <source>
        <strain evidence="2 3">ZS60</strain>
    </source>
</reference>
<feature type="chain" id="PRO_5017978377" evidence="1">
    <location>
        <begin position="39"/>
        <end position="574"/>
    </location>
</feature>
<dbReference type="EMBL" id="RIBS01000002">
    <property type="protein sequence ID" value="RNF85220.1"/>
    <property type="molecule type" value="Genomic_DNA"/>
</dbReference>
<dbReference type="Proteomes" id="UP000267049">
    <property type="component" value="Unassembled WGS sequence"/>
</dbReference>
<protein>
    <submittedName>
        <fullName evidence="2">Uncharacterized protein</fullName>
    </submittedName>
</protein>
<evidence type="ECO:0000313" key="3">
    <source>
        <dbReference type="Proteomes" id="UP000267049"/>
    </source>
</evidence>
<organism evidence="2 3">
    <name type="scientific">Montanilutibacter psychrotolerans</name>
    <dbReference type="NCBI Taxonomy" id="1327343"/>
    <lineage>
        <taxon>Bacteria</taxon>
        <taxon>Pseudomonadati</taxon>
        <taxon>Pseudomonadota</taxon>
        <taxon>Gammaproteobacteria</taxon>
        <taxon>Lysobacterales</taxon>
        <taxon>Lysobacteraceae</taxon>
        <taxon>Montanilutibacter</taxon>
    </lineage>
</organism>
<dbReference type="AlphaFoldDB" id="A0A3M8T265"/>
<accession>A0A3M8T265</accession>
<keyword evidence="3" id="KW-1185">Reference proteome</keyword>
<keyword evidence="1" id="KW-0732">Signal</keyword>
<feature type="signal peptide" evidence="1">
    <location>
        <begin position="1"/>
        <end position="38"/>
    </location>
</feature>
<evidence type="ECO:0000256" key="1">
    <source>
        <dbReference type="SAM" id="SignalP"/>
    </source>
</evidence>
<gene>
    <name evidence="2" type="ORF">EER27_05465</name>
</gene>
<name>A0A3M8T265_9GAMM</name>
<evidence type="ECO:0000313" key="2">
    <source>
        <dbReference type="EMBL" id="RNF85220.1"/>
    </source>
</evidence>
<comment type="caution">
    <text evidence="2">The sequence shown here is derived from an EMBL/GenBank/DDBJ whole genome shotgun (WGS) entry which is preliminary data.</text>
</comment>
<proteinExistence type="predicted"/>
<sequence length="574" mass="64998">METRLMLMTFPAGRRRTQRLLPALLATLALALSTTAVAATRGNATAVSSFGAVVSQDNLQRQFLVKNGRVYRRSESNWNLWESIDTGLNGTAQVGVGEITGFSAEVYQDGLQRQFLTRGGQVYRRTQQTNNAWGAWEDITAVFAAAGQGRITAFNVAVYKDNLQRQFLVRAGQVYRRTQLANNGWSGWDNLTYLFAGVGGNAVITSFSASLYQDNVLRQFLVKGNKVYRRLETDLNTWQEISPIFAPVGRSPNARVAEPIHRRVMVLEFNPVIESHGSRRLNDAMGWRNPLVLEDQYTRYLESATSQVVQYTVAQRVRLDQFPPRTDGTVYTDDQYIACFRAKTCNERETLNYRKVLTDHRVCEKFNAGEIDELWLWGGPFFGYWEANMAGTGAFDTNGAPVTGTACQGKLNIMGFNYEREPERMLEDMGHRVEGTMVHLFGGVWRNGYLKLPNPFPANANVFERFTARGFDNTTAACGNIHGSLNTPVYDRVNNAWGYDFKNPNLERNTCDDWDRYPSLTGATTTNNCTRWGCSDLGWHTYWLSKIPKYVGTHNGLHNNWWVYMLDWDAVVPQ</sequence>